<evidence type="ECO:0008006" key="3">
    <source>
        <dbReference type="Google" id="ProtNLM"/>
    </source>
</evidence>
<evidence type="ECO:0000313" key="1">
    <source>
        <dbReference type="EMBL" id="BCU55149.1"/>
    </source>
</evidence>
<dbReference type="Pfam" id="PF23793">
    <property type="entry name" value="LysC"/>
    <property type="match status" value="1"/>
</dbReference>
<evidence type="ECO:0000313" key="2">
    <source>
        <dbReference type="Proteomes" id="UP000682928"/>
    </source>
</evidence>
<name>A0AA86J837_9ENTR</name>
<protein>
    <recommendedName>
        <fullName evidence="3">Rz1 lytic protein</fullName>
    </recommendedName>
</protein>
<dbReference type="InterPro" id="IPR058979">
    <property type="entry name" value="LysC-like"/>
</dbReference>
<dbReference type="Proteomes" id="UP000682928">
    <property type="component" value="Chromosome"/>
</dbReference>
<organism evidence="1 2">
    <name type="scientific">Enterobacter kobei</name>
    <dbReference type="NCBI Taxonomy" id="208224"/>
    <lineage>
        <taxon>Bacteria</taxon>
        <taxon>Pseudomonadati</taxon>
        <taxon>Pseudomonadota</taxon>
        <taxon>Gammaproteobacteria</taxon>
        <taxon>Enterobacterales</taxon>
        <taxon>Enterobacteriaceae</taxon>
        <taxon>Enterobacter</taxon>
        <taxon>Enterobacter cloacae complex</taxon>
    </lineage>
</organism>
<proteinExistence type="predicted"/>
<sequence length="56" mass="6060">MLNLPADLTSQIDVPEPPAMMTFGASVELNAQLYGVIGQCNIDRAAIRKIEATRSQ</sequence>
<gene>
    <name evidence="1" type="ORF">ENKO_17430</name>
</gene>
<dbReference type="AlphaFoldDB" id="A0AA86J837"/>
<reference evidence="1" key="1">
    <citation type="submission" date="2021-04" db="EMBL/GenBank/DDBJ databases">
        <title>Difference and commonality of drug resistance evolution in various bacteria. and drug sensitivity profiles.</title>
        <authorList>
            <person name="Maeda T."/>
            <person name="Shibai A."/>
            <person name="Kawada K."/>
            <person name="Kotani H."/>
            <person name="Tarusawa Y."/>
            <person name="Tanabe K."/>
            <person name="Furusawa C."/>
        </authorList>
    </citation>
    <scope>NUCLEOTIDE SEQUENCE</scope>
    <source>
        <strain evidence="1">JCM 8580</strain>
    </source>
</reference>
<accession>A0AA86J837</accession>
<dbReference type="EMBL" id="AP024590">
    <property type="protein sequence ID" value="BCU55149.1"/>
    <property type="molecule type" value="Genomic_DNA"/>
</dbReference>